<dbReference type="GO" id="GO:0005886">
    <property type="term" value="C:plasma membrane"/>
    <property type="evidence" value="ECO:0007669"/>
    <property type="project" value="TreeGrafter"/>
</dbReference>
<dbReference type="PROSITE" id="PS50835">
    <property type="entry name" value="IG_LIKE"/>
    <property type="match status" value="2"/>
</dbReference>
<organism evidence="5 6">
    <name type="scientific">Dissostichus mawsoni</name>
    <name type="common">Antarctic cod</name>
    <dbReference type="NCBI Taxonomy" id="36200"/>
    <lineage>
        <taxon>Eukaryota</taxon>
        <taxon>Metazoa</taxon>
        <taxon>Chordata</taxon>
        <taxon>Craniata</taxon>
        <taxon>Vertebrata</taxon>
        <taxon>Euteleostomi</taxon>
        <taxon>Actinopterygii</taxon>
        <taxon>Neopterygii</taxon>
        <taxon>Teleostei</taxon>
        <taxon>Neoteleostei</taxon>
        <taxon>Acanthomorphata</taxon>
        <taxon>Eupercaria</taxon>
        <taxon>Perciformes</taxon>
        <taxon>Notothenioidei</taxon>
        <taxon>Nototheniidae</taxon>
        <taxon>Dissostichus</taxon>
    </lineage>
</organism>
<dbReference type="AlphaFoldDB" id="A0A7J5XY36"/>
<dbReference type="InterPro" id="IPR007110">
    <property type="entry name" value="Ig-like_dom"/>
</dbReference>
<keyword evidence="3" id="KW-0472">Membrane</keyword>
<proteinExistence type="predicted"/>
<evidence type="ECO:0000259" key="4">
    <source>
        <dbReference type="PROSITE" id="PS50835"/>
    </source>
</evidence>
<dbReference type="Pfam" id="PF07686">
    <property type="entry name" value="V-set"/>
    <property type="match status" value="2"/>
</dbReference>
<dbReference type="Gene3D" id="2.60.40.10">
    <property type="entry name" value="Immunoglobulins"/>
    <property type="match status" value="4"/>
</dbReference>
<dbReference type="OrthoDB" id="8920197at2759"/>
<feature type="non-terminal residue" evidence="5">
    <location>
        <position position="575"/>
    </location>
</feature>
<evidence type="ECO:0000313" key="5">
    <source>
        <dbReference type="EMBL" id="KAF3842022.1"/>
    </source>
</evidence>
<reference evidence="5 6" key="1">
    <citation type="submission" date="2020-03" db="EMBL/GenBank/DDBJ databases">
        <title>Dissostichus mawsoni Genome sequencing and assembly.</title>
        <authorList>
            <person name="Park H."/>
        </authorList>
    </citation>
    <scope>NUCLEOTIDE SEQUENCE [LARGE SCALE GENOMIC DNA]</scope>
    <source>
        <strain evidence="5">DM0001</strain>
        <tissue evidence="5">Muscle</tissue>
    </source>
</reference>
<dbReference type="Proteomes" id="UP000518266">
    <property type="component" value="Unassembled WGS sequence"/>
</dbReference>
<name>A0A7J5XY36_DISMA</name>
<evidence type="ECO:0000256" key="3">
    <source>
        <dbReference type="ARBA" id="ARBA00023136"/>
    </source>
</evidence>
<evidence type="ECO:0000256" key="1">
    <source>
        <dbReference type="ARBA" id="ARBA00004370"/>
    </source>
</evidence>
<comment type="subcellular location">
    <subcellularLocation>
        <location evidence="1">Membrane</location>
    </subcellularLocation>
</comment>
<comment type="caution">
    <text evidence="5">The sequence shown here is derived from an EMBL/GenBank/DDBJ whole genome shotgun (WGS) entry which is preliminary data.</text>
</comment>
<gene>
    <name evidence="5" type="ORF">F7725_023973</name>
</gene>
<evidence type="ECO:0000313" key="6">
    <source>
        <dbReference type="Proteomes" id="UP000518266"/>
    </source>
</evidence>
<keyword evidence="2" id="KW-0812">Transmembrane</keyword>
<keyword evidence="6" id="KW-1185">Reference proteome</keyword>
<dbReference type="InterPro" id="IPR013783">
    <property type="entry name" value="Ig-like_fold"/>
</dbReference>
<dbReference type="EMBL" id="JAAKFY010000019">
    <property type="protein sequence ID" value="KAF3842022.1"/>
    <property type="molecule type" value="Genomic_DNA"/>
</dbReference>
<dbReference type="PANTHER" id="PTHR11860">
    <property type="entry name" value="POLYMERIC-IMMUNOGLOBULIN RECEPTOR"/>
    <property type="match status" value="1"/>
</dbReference>
<dbReference type="InterPro" id="IPR050671">
    <property type="entry name" value="CD300_family_receptors"/>
</dbReference>
<dbReference type="GO" id="GO:0004888">
    <property type="term" value="F:transmembrane signaling receptor activity"/>
    <property type="evidence" value="ECO:0007669"/>
    <property type="project" value="TreeGrafter"/>
</dbReference>
<dbReference type="SMART" id="SM00409">
    <property type="entry name" value="IG"/>
    <property type="match status" value="4"/>
</dbReference>
<dbReference type="InterPro" id="IPR013106">
    <property type="entry name" value="Ig_V-set"/>
</dbReference>
<protein>
    <recommendedName>
        <fullName evidence="4">Ig-like domain-containing protein</fullName>
    </recommendedName>
</protein>
<dbReference type="SUPFAM" id="SSF48726">
    <property type="entry name" value="Immunoglobulin"/>
    <property type="match status" value="4"/>
</dbReference>
<feature type="domain" description="Ig-like" evidence="4">
    <location>
        <begin position="39"/>
        <end position="141"/>
    </location>
</feature>
<dbReference type="InterPro" id="IPR003599">
    <property type="entry name" value="Ig_sub"/>
</dbReference>
<accession>A0A7J5XY36</accession>
<feature type="domain" description="Ig-like" evidence="4">
    <location>
        <begin position="359"/>
        <end position="463"/>
    </location>
</feature>
<dbReference type="InterPro" id="IPR036179">
    <property type="entry name" value="Ig-like_dom_sf"/>
</dbReference>
<dbReference type="SMART" id="SM00406">
    <property type="entry name" value="IGv"/>
    <property type="match status" value="2"/>
</dbReference>
<dbReference type="PANTHER" id="PTHR11860:SF118">
    <property type="entry name" value="CMRF35-LIKE MOLECULE 3-RELATED"/>
    <property type="match status" value="1"/>
</dbReference>
<sequence length="575" mass="65003">MLSIKIHPVSTWISKRLEDLKEITSSVNVKTLEKGSGIHSITTVSKVSVRAGGSITVPCLYESKYINNVKYLCQGFTWYSCSYKIKTNKPSSSGKFSISDDKKQRVFTVTINDLTEEDTGDYWCAVEINGGSDSERYFHLSVTGGKPYLYVDEQKRTGFRGEEITIDYHYHNVGDIKWCRLGSSCVTWPNGSLDNSTVTITVINSKVLSVNMSGLRTESSGWYLCVKGDLQMPVQITVTEKQRNLESFIIPLSLLIFIVMSNAEVKYSTVKKKRKTGQLGLAEEEVTYSDVKHMRRASEKQKSKVKLLNRSDRVRLFFLPQWSEANRDVDVMYSSVVAVEHQTKQRVCFHLNVVFYGIHSITTVSKVSVRAGGSITIPCLYESKYINNVKYLCQGYYWNSCSDKVRTNKPSSSGKCSISDDKKQRVFTVTINDLTEEDTGDYWCAVEINGGYDSGTYFHLSVNKGPPHLYVDEQKRTGFRGEEITIDYHYHNIGEITIDYYHHNIGDIKWCRLGSSCVTWPDGSLDNSTVTMKSVLGVLTVTLSGLRKESSGWYWCVKGDLQMPVHITVTEKPTT</sequence>
<dbReference type="CDD" id="cd05716">
    <property type="entry name" value="IgV_pIgR_like"/>
    <property type="match status" value="2"/>
</dbReference>
<evidence type="ECO:0000256" key="2">
    <source>
        <dbReference type="ARBA" id="ARBA00022692"/>
    </source>
</evidence>